<evidence type="ECO:0008006" key="4">
    <source>
        <dbReference type="Google" id="ProtNLM"/>
    </source>
</evidence>
<name>A0ABZ3IP76_9FIRM</name>
<keyword evidence="1" id="KW-0812">Transmembrane</keyword>
<accession>A0ABZ3IP76</accession>
<sequence length="199" mass="22706">MTLLIFILMLALLLSAPIKYCIVGQKQVMSFGKIKVSWLWGYVKAFYIYDSQTGFNSDIKLLGKSISFSRRKENADASKKKRFAIEYFMDTALLKKVIHFLKETINHIKPQTFVVHGKIGLDNPYDTAIAIGIISMINLPSVNIQPIFDEEIIEGHLKIQGKMIIGMLLMLFIKFLIAKPVRNIVIKLIKNKGDKSYVH</sequence>
<feature type="transmembrane region" description="Helical" evidence="1">
    <location>
        <begin position="159"/>
        <end position="177"/>
    </location>
</feature>
<reference evidence="2" key="1">
    <citation type="submission" date="2024-05" db="EMBL/GenBank/DDBJ databases">
        <title>Isolation and characterization of Sporomusa carbonis sp. nov., a carboxydotrophic hydrogenogen in the genus of Sporomusa isolated from a charcoal burning pile.</title>
        <authorList>
            <person name="Boeer T."/>
            <person name="Rosenbaum F."/>
            <person name="Eysell L."/>
            <person name="Mueller V."/>
            <person name="Daniel R."/>
            <person name="Poehlein A."/>
        </authorList>
    </citation>
    <scope>NUCLEOTIDE SEQUENCE [LARGE SCALE GENOMIC DNA]</scope>
    <source>
        <strain evidence="2">DSM 10669</strain>
    </source>
</reference>
<dbReference type="Proteomes" id="UP000216752">
    <property type="component" value="Chromosome"/>
</dbReference>
<keyword evidence="1" id="KW-0472">Membrane</keyword>
<dbReference type="EMBL" id="CP155573">
    <property type="protein sequence ID" value="XFO67380.1"/>
    <property type="molecule type" value="Genomic_DNA"/>
</dbReference>
<dbReference type="Pfam" id="PF11167">
    <property type="entry name" value="DUF2953"/>
    <property type="match status" value="1"/>
</dbReference>
<dbReference type="InterPro" id="IPR021338">
    <property type="entry name" value="DUF2953"/>
</dbReference>
<dbReference type="RefSeq" id="WP_094607280.1">
    <property type="nucleotide sequence ID" value="NZ_CP155573.1"/>
</dbReference>
<keyword evidence="1" id="KW-1133">Transmembrane helix</keyword>
<gene>
    <name evidence="2" type="ORF">SPSIL_035780</name>
</gene>
<evidence type="ECO:0000313" key="3">
    <source>
        <dbReference type="Proteomes" id="UP000216752"/>
    </source>
</evidence>
<proteinExistence type="predicted"/>
<organism evidence="2 3">
    <name type="scientific">Sporomusa silvacetica DSM 10669</name>
    <dbReference type="NCBI Taxonomy" id="1123289"/>
    <lineage>
        <taxon>Bacteria</taxon>
        <taxon>Bacillati</taxon>
        <taxon>Bacillota</taxon>
        <taxon>Negativicutes</taxon>
        <taxon>Selenomonadales</taxon>
        <taxon>Sporomusaceae</taxon>
        <taxon>Sporomusa</taxon>
    </lineage>
</organism>
<protein>
    <recommendedName>
        <fullName evidence="4">DUF2953 domain-containing protein</fullName>
    </recommendedName>
</protein>
<evidence type="ECO:0000256" key="1">
    <source>
        <dbReference type="SAM" id="Phobius"/>
    </source>
</evidence>
<evidence type="ECO:0000313" key="2">
    <source>
        <dbReference type="EMBL" id="XFO67380.1"/>
    </source>
</evidence>
<keyword evidence="3" id="KW-1185">Reference proteome</keyword>